<dbReference type="InterPro" id="IPR043129">
    <property type="entry name" value="ATPase_NBD"/>
</dbReference>
<protein>
    <submittedName>
        <fullName evidence="2">ROK family protein</fullName>
    </submittedName>
</protein>
<sequence length="76" mass="7952">MAATVLTVDPQLVVIGGGLSQAGDLLAEPLRAELARLCLFPVQVETSILGDESVAMGAVRLALDRVEEELFSVAES</sequence>
<comment type="caution">
    <text evidence="2">The sequence shown here is derived from an EMBL/GenBank/DDBJ whole genome shotgun (WGS) entry which is preliminary data.</text>
</comment>
<evidence type="ECO:0000313" key="2">
    <source>
        <dbReference type="EMBL" id="MFD1933213.1"/>
    </source>
</evidence>
<dbReference type="Proteomes" id="UP001597368">
    <property type="component" value="Unassembled WGS sequence"/>
</dbReference>
<reference evidence="3" key="1">
    <citation type="journal article" date="2019" name="Int. J. Syst. Evol. Microbiol.">
        <title>The Global Catalogue of Microorganisms (GCM) 10K type strain sequencing project: providing services to taxonomists for standard genome sequencing and annotation.</title>
        <authorList>
            <consortium name="The Broad Institute Genomics Platform"/>
            <consortium name="The Broad Institute Genome Sequencing Center for Infectious Disease"/>
            <person name="Wu L."/>
            <person name="Ma J."/>
        </authorList>
    </citation>
    <scope>NUCLEOTIDE SEQUENCE [LARGE SCALE GENOMIC DNA]</scope>
    <source>
        <strain evidence="3">ICMP 6774ER</strain>
    </source>
</reference>
<evidence type="ECO:0000313" key="3">
    <source>
        <dbReference type="Proteomes" id="UP001597368"/>
    </source>
</evidence>
<dbReference type="EMBL" id="JBHUFV010000026">
    <property type="protein sequence ID" value="MFD1933213.1"/>
    <property type="molecule type" value="Genomic_DNA"/>
</dbReference>
<dbReference type="SUPFAM" id="SSF53067">
    <property type="entry name" value="Actin-like ATPase domain"/>
    <property type="match status" value="1"/>
</dbReference>
<gene>
    <name evidence="2" type="ORF">ACFSKW_17210</name>
</gene>
<comment type="similarity">
    <text evidence="1">Belongs to the ROK (NagC/XylR) family.</text>
</comment>
<dbReference type="InterPro" id="IPR000600">
    <property type="entry name" value="ROK"/>
</dbReference>
<organism evidence="2 3">
    <name type="scientific">Nonomuraea mangrovi</name>
    <dbReference type="NCBI Taxonomy" id="2316207"/>
    <lineage>
        <taxon>Bacteria</taxon>
        <taxon>Bacillati</taxon>
        <taxon>Actinomycetota</taxon>
        <taxon>Actinomycetes</taxon>
        <taxon>Streptosporangiales</taxon>
        <taxon>Streptosporangiaceae</taxon>
        <taxon>Nonomuraea</taxon>
    </lineage>
</organism>
<keyword evidence="3" id="KW-1185">Reference proteome</keyword>
<dbReference type="Pfam" id="PF00480">
    <property type="entry name" value="ROK"/>
    <property type="match status" value="1"/>
</dbReference>
<accession>A0ABW4SUG2</accession>
<name>A0ABW4SUG2_9ACTN</name>
<evidence type="ECO:0000256" key="1">
    <source>
        <dbReference type="ARBA" id="ARBA00006479"/>
    </source>
</evidence>
<proteinExistence type="inferred from homology"/>
<dbReference type="RefSeq" id="WP_379573259.1">
    <property type="nucleotide sequence ID" value="NZ_JBHUFV010000026.1"/>
</dbReference>
<dbReference type="Gene3D" id="3.30.420.40">
    <property type="match status" value="1"/>
</dbReference>